<dbReference type="AlphaFoldDB" id="A0A512NSW2"/>
<organism evidence="2 3">
    <name type="scientific">Reyranella soli</name>
    <dbReference type="NCBI Taxonomy" id="1230389"/>
    <lineage>
        <taxon>Bacteria</taxon>
        <taxon>Pseudomonadati</taxon>
        <taxon>Pseudomonadota</taxon>
        <taxon>Alphaproteobacteria</taxon>
        <taxon>Hyphomicrobiales</taxon>
        <taxon>Reyranellaceae</taxon>
        <taxon>Reyranella</taxon>
    </lineage>
</organism>
<accession>A0A512NSW2</accession>
<gene>
    <name evidence="2" type="ORF">RSO01_91950</name>
</gene>
<protein>
    <recommendedName>
        <fullName evidence="1">GSCFA domain-containing protein</fullName>
    </recommendedName>
</protein>
<keyword evidence="3" id="KW-1185">Reference proteome</keyword>
<dbReference type="EMBL" id="BKAJ01000292">
    <property type="protein sequence ID" value="GEP62029.1"/>
    <property type="molecule type" value="Genomic_DNA"/>
</dbReference>
<evidence type="ECO:0000313" key="2">
    <source>
        <dbReference type="EMBL" id="GEP62029.1"/>
    </source>
</evidence>
<dbReference type="InterPro" id="IPR014982">
    <property type="entry name" value="GSCFA"/>
</dbReference>
<evidence type="ECO:0000313" key="3">
    <source>
        <dbReference type="Proteomes" id="UP000321058"/>
    </source>
</evidence>
<evidence type="ECO:0000259" key="1">
    <source>
        <dbReference type="Pfam" id="PF08885"/>
    </source>
</evidence>
<proteinExistence type="predicted"/>
<feature type="domain" description="GSCFA" evidence="1">
    <location>
        <begin position="52"/>
        <end position="307"/>
    </location>
</feature>
<dbReference type="Proteomes" id="UP000321058">
    <property type="component" value="Unassembled WGS sequence"/>
</dbReference>
<dbReference type="Pfam" id="PF08885">
    <property type="entry name" value="GSCFA"/>
    <property type="match status" value="1"/>
</dbReference>
<sequence length="500" mass="56295">MPLHVYSADAAVAIRKDNSLSSWGGRSEINRVEPIAKPGFDAPFKLEPGDSIFTMGSCFARNIENHLITRGYRVPMRELFKTPLFSAMAPDTINNYGVPSLANELSWALDPETPFPYDDHILEVMTGRYADLHLSPTLRPQPKETVHELRKLLIEATQTVRNCRIVIMTLGLAEVWFDKQTGTYINEAVRPAFIRSYPGRFELHVLSFDEVLSYMRRVLDLLRLYGQPETRVILTVSPVPLNATHRPMDVIVANTYSKSVLRCVIDAVMTEYSFVTYYPSYESVMLSDRRLTWLDDFRHVSEALIGVNVSRMLSAFSRAADDLSTAKAEIEAGGAVAAAAWAEKVVTMSEEDAEAFFRDFGQWAQQSSDFALKYATYAKERGDQARAMEIVRGAPQMTEPLAALGGECALAVQQPNVAIEILNKVIKLGLRSHPLWRHYVSAHLQLHGIEQGIAIAQDYINSTSGHEATTFYHLAICSRRLRRRLLHPTFGRRTNLVERT</sequence>
<reference evidence="2 3" key="1">
    <citation type="submission" date="2019-07" db="EMBL/GenBank/DDBJ databases">
        <title>Whole genome shotgun sequence of Reyranella soli NBRC 108950.</title>
        <authorList>
            <person name="Hosoyama A."/>
            <person name="Uohara A."/>
            <person name="Ohji S."/>
            <person name="Ichikawa N."/>
        </authorList>
    </citation>
    <scope>NUCLEOTIDE SEQUENCE [LARGE SCALE GENOMIC DNA]</scope>
    <source>
        <strain evidence="2 3">NBRC 108950</strain>
    </source>
</reference>
<name>A0A512NSW2_9HYPH</name>
<dbReference type="RefSeq" id="WP_170303887.1">
    <property type="nucleotide sequence ID" value="NZ_BKAJ01000292.1"/>
</dbReference>
<comment type="caution">
    <text evidence="2">The sequence shown here is derived from an EMBL/GenBank/DDBJ whole genome shotgun (WGS) entry which is preliminary data.</text>
</comment>